<dbReference type="Gramene" id="rna16152">
    <property type="protein sequence ID" value="RHN67903.1"/>
    <property type="gene ID" value="gene16152"/>
</dbReference>
<keyword evidence="1" id="KW-0472">Membrane</keyword>
<gene>
    <name evidence="2" type="ORF">MtrunA17_Chr3g0107801</name>
</gene>
<organism evidence="2">
    <name type="scientific">Medicago truncatula</name>
    <name type="common">Barrel medic</name>
    <name type="synonym">Medicago tribuloides</name>
    <dbReference type="NCBI Taxonomy" id="3880"/>
    <lineage>
        <taxon>Eukaryota</taxon>
        <taxon>Viridiplantae</taxon>
        <taxon>Streptophyta</taxon>
        <taxon>Embryophyta</taxon>
        <taxon>Tracheophyta</taxon>
        <taxon>Spermatophyta</taxon>
        <taxon>Magnoliopsida</taxon>
        <taxon>eudicotyledons</taxon>
        <taxon>Gunneridae</taxon>
        <taxon>Pentapetalae</taxon>
        <taxon>rosids</taxon>
        <taxon>fabids</taxon>
        <taxon>Fabales</taxon>
        <taxon>Fabaceae</taxon>
        <taxon>Papilionoideae</taxon>
        <taxon>50 kb inversion clade</taxon>
        <taxon>NPAAA clade</taxon>
        <taxon>Hologalegina</taxon>
        <taxon>IRL clade</taxon>
        <taxon>Trifolieae</taxon>
        <taxon>Medicago</taxon>
    </lineage>
</organism>
<evidence type="ECO:0000313" key="2">
    <source>
        <dbReference type="EMBL" id="RHN67903.1"/>
    </source>
</evidence>
<keyword evidence="1" id="KW-1133">Transmembrane helix</keyword>
<accession>A0A396ITU6</accession>
<proteinExistence type="predicted"/>
<keyword evidence="1" id="KW-0812">Transmembrane</keyword>
<comment type="caution">
    <text evidence="2">The sequence shown here is derived from an EMBL/GenBank/DDBJ whole genome shotgun (WGS) entry which is preliminary data.</text>
</comment>
<evidence type="ECO:0008006" key="3">
    <source>
        <dbReference type="Google" id="ProtNLM"/>
    </source>
</evidence>
<dbReference type="Proteomes" id="UP000265566">
    <property type="component" value="Chromosome 3"/>
</dbReference>
<feature type="transmembrane region" description="Helical" evidence="1">
    <location>
        <begin position="34"/>
        <end position="51"/>
    </location>
</feature>
<name>A0A396ITU6_MEDTR</name>
<evidence type="ECO:0000256" key="1">
    <source>
        <dbReference type="SAM" id="Phobius"/>
    </source>
</evidence>
<dbReference type="AlphaFoldDB" id="A0A396ITU6"/>
<protein>
    <recommendedName>
        <fullName evidence="3">Transmembrane protein</fullName>
    </recommendedName>
</protein>
<dbReference type="EMBL" id="PSQE01000003">
    <property type="protein sequence ID" value="RHN67903.1"/>
    <property type="molecule type" value="Genomic_DNA"/>
</dbReference>
<sequence length="72" mass="8919">MRFPMRYLFFLRDLGKLIIYKKKKKKKKRRGSKNHVSLYFYVITAHLNFFYQYHNLMNEYGICTWNSISNNT</sequence>
<reference evidence="2" key="1">
    <citation type="journal article" date="2018" name="Nat. Plants">
        <title>Whole-genome landscape of Medicago truncatula symbiotic genes.</title>
        <authorList>
            <person name="Pecrix Y."/>
            <person name="Gamas P."/>
            <person name="Carrere S."/>
        </authorList>
    </citation>
    <scope>NUCLEOTIDE SEQUENCE</scope>
    <source>
        <tissue evidence="2">Leaves</tissue>
    </source>
</reference>